<evidence type="ECO:0000256" key="6">
    <source>
        <dbReference type="ARBA" id="ARBA00022741"/>
    </source>
</evidence>
<dbReference type="GO" id="GO:0052381">
    <property type="term" value="F:tRNA dimethylallyltransferase activity"/>
    <property type="evidence" value="ECO:0007669"/>
    <property type="project" value="UniProtKB-UniRule"/>
</dbReference>
<organism evidence="14 15">
    <name type="scientific">Sphingobacterium spiritivorum</name>
    <name type="common">Flavobacterium spiritivorum</name>
    <dbReference type="NCBI Taxonomy" id="258"/>
    <lineage>
        <taxon>Bacteria</taxon>
        <taxon>Pseudomonadati</taxon>
        <taxon>Bacteroidota</taxon>
        <taxon>Sphingobacteriia</taxon>
        <taxon>Sphingobacteriales</taxon>
        <taxon>Sphingobacteriaceae</taxon>
        <taxon>Sphingobacterium</taxon>
    </lineage>
</organism>
<keyword evidence="7 10" id="KW-0067">ATP-binding</keyword>
<dbReference type="GO" id="GO:0005524">
    <property type="term" value="F:ATP binding"/>
    <property type="evidence" value="ECO:0007669"/>
    <property type="project" value="UniProtKB-UniRule"/>
</dbReference>
<sequence>MINGPDSLHFSSELSAVPVKNVIIILGPTASGKTALAVALAKKINGAIISADSRQVYRHMDIGTGKDLKEYEDIPYYLIDICEPGEKYNLSHFQHDFQKAYLDIVKSGRQPILCGGTGLYIQSVIQEKPYSHVPVNAELREELETLSREELLIRLDEQSIPADLKIDISTRKRMIRGLEILAGLAKYQTLAKPVSIPFAYQVFGIDPPVEIRRTKISQRLKQRIDQGLREEVQSLLSRGVTHDDLQYYGLEYKYMSHYLSGDLDWEACFTKLETEIHRYAKRQMTYFRKMEKDNIQIHWLEYGSTEQMCEEILNTKKG</sequence>
<keyword evidence="8 10" id="KW-0460">Magnesium</keyword>
<protein>
    <recommendedName>
        <fullName evidence="10">tRNA dimethylallyltransferase</fullName>
        <ecNumber evidence="10">2.5.1.75</ecNumber>
    </recommendedName>
    <alternativeName>
        <fullName evidence="10">Dimethylallyl diphosphate:tRNA dimethylallyltransferase</fullName>
        <shortName evidence="10">DMAPP:tRNA dimethylallyltransferase</shortName>
        <shortName evidence="10">DMATase</shortName>
    </alternativeName>
    <alternativeName>
        <fullName evidence="10">Isopentenyl-diphosphate:tRNA isopentenyltransferase</fullName>
        <shortName evidence="10">IPP transferase</shortName>
        <shortName evidence="10">IPPT</shortName>
        <shortName evidence="10">IPTase</shortName>
    </alternativeName>
</protein>
<feature type="region of interest" description="Interaction with substrate tRNA" evidence="10">
    <location>
        <begin position="52"/>
        <end position="55"/>
    </location>
</feature>
<evidence type="ECO:0000313" key="15">
    <source>
        <dbReference type="Proteomes" id="UP000254893"/>
    </source>
</evidence>
<evidence type="ECO:0000256" key="12">
    <source>
        <dbReference type="RuleBase" id="RU003784"/>
    </source>
</evidence>
<evidence type="ECO:0000256" key="1">
    <source>
        <dbReference type="ARBA" id="ARBA00001946"/>
    </source>
</evidence>
<keyword evidence="5 10" id="KW-0819">tRNA processing</keyword>
<evidence type="ECO:0000256" key="2">
    <source>
        <dbReference type="ARBA" id="ARBA00003213"/>
    </source>
</evidence>
<comment type="cofactor">
    <cofactor evidence="1 10">
        <name>Mg(2+)</name>
        <dbReference type="ChEBI" id="CHEBI:18420"/>
    </cofactor>
</comment>
<name>A0A380CA77_SPHSI</name>
<evidence type="ECO:0000256" key="9">
    <source>
        <dbReference type="ARBA" id="ARBA00049563"/>
    </source>
</evidence>
<comment type="subunit">
    <text evidence="10">Monomer.</text>
</comment>
<evidence type="ECO:0000256" key="13">
    <source>
        <dbReference type="RuleBase" id="RU003785"/>
    </source>
</evidence>
<dbReference type="SUPFAM" id="SSF52540">
    <property type="entry name" value="P-loop containing nucleoside triphosphate hydrolases"/>
    <property type="match status" value="2"/>
</dbReference>
<dbReference type="EC" id="2.5.1.75" evidence="10"/>
<dbReference type="InterPro" id="IPR027417">
    <property type="entry name" value="P-loop_NTPase"/>
</dbReference>
<gene>
    <name evidence="14" type="primary">miaA_2</name>
    <name evidence="10" type="synonym">miaA</name>
    <name evidence="14" type="ORF">NCTC11388_02579</name>
</gene>
<dbReference type="Gene3D" id="1.10.287.890">
    <property type="entry name" value="Crystal structure of tRNA isopentenylpyrophosphate transferase (bh2366) domain"/>
    <property type="match status" value="1"/>
</dbReference>
<dbReference type="Gene3D" id="3.40.50.300">
    <property type="entry name" value="P-loop containing nucleotide triphosphate hydrolases"/>
    <property type="match status" value="2"/>
</dbReference>
<evidence type="ECO:0000256" key="10">
    <source>
        <dbReference type="HAMAP-Rule" id="MF_00185"/>
    </source>
</evidence>
<reference evidence="14 15" key="1">
    <citation type="submission" date="2018-06" db="EMBL/GenBank/DDBJ databases">
        <authorList>
            <consortium name="Pathogen Informatics"/>
            <person name="Doyle S."/>
        </authorList>
    </citation>
    <scope>NUCLEOTIDE SEQUENCE [LARGE SCALE GENOMIC DNA]</scope>
    <source>
        <strain evidence="14 15">NCTC11388</strain>
    </source>
</reference>
<dbReference type="AlphaFoldDB" id="A0A380CA77"/>
<feature type="site" description="Interaction with substrate tRNA" evidence="10">
    <location>
        <position position="117"/>
    </location>
</feature>
<dbReference type="HAMAP" id="MF_00185">
    <property type="entry name" value="IPP_trans"/>
    <property type="match status" value="1"/>
</dbReference>
<evidence type="ECO:0000256" key="8">
    <source>
        <dbReference type="ARBA" id="ARBA00022842"/>
    </source>
</evidence>
<keyword evidence="6 10" id="KW-0547">Nucleotide-binding</keyword>
<dbReference type="PANTHER" id="PTHR11088">
    <property type="entry name" value="TRNA DIMETHYLALLYLTRANSFERASE"/>
    <property type="match status" value="1"/>
</dbReference>
<dbReference type="NCBIfam" id="TIGR00174">
    <property type="entry name" value="miaA"/>
    <property type="match status" value="1"/>
</dbReference>
<evidence type="ECO:0000256" key="4">
    <source>
        <dbReference type="ARBA" id="ARBA00022679"/>
    </source>
</evidence>
<feature type="site" description="Interaction with substrate tRNA" evidence="10">
    <location>
        <position position="140"/>
    </location>
</feature>
<dbReference type="Proteomes" id="UP000254893">
    <property type="component" value="Unassembled WGS sequence"/>
</dbReference>
<proteinExistence type="inferred from homology"/>
<evidence type="ECO:0000256" key="11">
    <source>
        <dbReference type="RuleBase" id="RU003783"/>
    </source>
</evidence>
<evidence type="ECO:0000256" key="5">
    <source>
        <dbReference type="ARBA" id="ARBA00022694"/>
    </source>
</evidence>
<dbReference type="InterPro" id="IPR018022">
    <property type="entry name" value="IPT"/>
</dbReference>
<accession>A0A380CA77</accession>
<comment type="function">
    <text evidence="2 10 12">Catalyzes the transfer of a dimethylallyl group onto the adenine at position 37 in tRNAs that read codons beginning with uridine, leading to the formation of N6-(dimethylallyl)adenosine (i(6)A).</text>
</comment>
<dbReference type="PANTHER" id="PTHR11088:SF60">
    <property type="entry name" value="TRNA DIMETHYLALLYLTRANSFERASE"/>
    <property type="match status" value="1"/>
</dbReference>
<evidence type="ECO:0000256" key="7">
    <source>
        <dbReference type="ARBA" id="ARBA00022840"/>
    </source>
</evidence>
<keyword evidence="4 10" id="KW-0808">Transferase</keyword>
<dbReference type="InterPro" id="IPR039657">
    <property type="entry name" value="Dimethylallyltransferase"/>
</dbReference>
<feature type="binding site" evidence="10">
    <location>
        <begin position="29"/>
        <end position="34"/>
    </location>
    <ligand>
        <name>substrate</name>
    </ligand>
</feature>
<dbReference type="GO" id="GO:0006400">
    <property type="term" value="P:tRNA modification"/>
    <property type="evidence" value="ECO:0007669"/>
    <property type="project" value="TreeGrafter"/>
</dbReference>
<feature type="binding site" evidence="10">
    <location>
        <begin position="27"/>
        <end position="34"/>
    </location>
    <ligand>
        <name>ATP</name>
        <dbReference type="ChEBI" id="CHEBI:30616"/>
    </ligand>
</feature>
<evidence type="ECO:0000256" key="3">
    <source>
        <dbReference type="ARBA" id="ARBA00005842"/>
    </source>
</evidence>
<dbReference type="EMBL" id="UGYW01000002">
    <property type="protein sequence ID" value="SUJ16316.1"/>
    <property type="molecule type" value="Genomic_DNA"/>
</dbReference>
<comment type="similarity">
    <text evidence="3 10 13">Belongs to the IPP transferase family.</text>
</comment>
<dbReference type="Pfam" id="PF01715">
    <property type="entry name" value="IPPT"/>
    <property type="match status" value="1"/>
</dbReference>
<evidence type="ECO:0000313" key="14">
    <source>
        <dbReference type="EMBL" id="SUJ16316.1"/>
    </source>
</evidence>
<comment type="caution">
    <text evidence="10">Lacks conserved residue(s) required for the propagation of feature annotation.</text>
</comment>
<comment type="catalytic activity">
    <reaction evidence="9 10 11">
        <text>adenosine(37) in tRNA + dimethylallyl diphosphate = N(6)-dimethylallyladenosine(37) in tRNA + diphosphate</text>
        <dbReference type="Rhea" id="RHEA:26482"/>
        <dbReference type="Rhea" id="RHEA-COMP:10162"/>
        <dbReference type="Rhea" id="RHEA-COMP:10375"/>
        <dbReference type="ChEBI" id="CHEBI:33019"/>
        <dbReference type="ChEBI" id="CHEBI:57623"/>
        <dbReference type="ChEBI" id="CHEBI:74411"/>
        <dbReference type="ChEBI" id="CHEBI:74415"/>
        <dbReference type="EC" id="2.5.1.75"/>
    </reaction>
</comment>